<dbReference type="RefSeq" id="WP_012175256.1">
    <property type="nucleotide sequence ID" value="NC_009943.1"/>
</dbReference>
<dbReference type="GO" id="GO:0006355">
    <property type="term" value="P:regulation of DNA-templated transcription"/>
    <property type="evidence" value="ECO:0007669"/>
    <property type="project" value="InterPro"/>
</dbReference>
<sequence>MQQVTIRGLGEDIERAIRKMASDNGKSMNQVIKEIIHKEFEKSRRPASSLSEMAGGWSRPEAAEFEAAIQSCEQIDEDLWK</sequence>
<dbReference type="OrthoDB" id="5420897at2"/>
<dbReference type="InterPro" id="IPR053853">
    <property type="entry name" value="FitA-like_RHH"/>
</dbReference>
<dbReference type="STRING" id="96561.Dole_1839"/>
<feature type="domain" description="Antitoxin FitA-like ribbon-helix-helix" evidence="1">
    <location>
        <begin position="3"/>
        <end position="37"/>
    </location>
</feature>
<dbReference type="KEGG" id="dol:Dole_1839"/>
<dbReference type="Pfam" id="PF22513">
    <property type="entry name" value="FitA-like_RHH"/>
    <property type="match status" value="1"/>
</dbReference>
<organism evidence="2 3">
    <name type="scientific">Desulfosudis oleivorans (strain DSM 6200 / JCM 39069 / Hxd3)</name>
    <name type="common">Desulfococcus oleovorans</name>
    <dbReference type="NCBI Taxonomy" id="96561"/>
    <lineage>
        <taxon>Bacteria</taxon>
        <taxon>Pseudomonadati</taxon>
        <taxon>Thermodesulfobacteriota</taxon>
        <taxon>Desulfobacteria</taxon>
        <taxon>Desulfobacterales</taxon>
        <taxon>Desulfosudaceae</taxon>
        <taxon>Desulfosudis</taxon>
    </lineage>
</organism>
<dbReference type="Proteomes" id="UP000008561">
    <property type="component" value="Chromosome"/>
</dbReference>
<dbReference type="InterPro" id="IPR010985">
    <property type="entry name" value="Ribbon_hlx_hlx"/>
</dbReference>
<accession>A8ZSA6</accession>
<dbReference type="EMBL" id="CP000859">
    <property type="protein sequence ID" value="ABW67643.1"/>
    <property type="molecule type" value="Genomic_DNA"/>
</dbReference>
<dbReference type="InterPro" id="IPR013321">
    <property type="entry name" value="Arc_rbn_hlx_hlx"/>
</dbReference>
<evidence type="ECO:0000259" key="1">
    <source>
        <dbReference type="Pfam" id="PF22513"/>
    </source>
</evidence>
<reference evidence="2 3" key="1">
    <citation type="submission" date="2007-10" db="EMBL/GenBank/DDBJ databases">
        <title>Complete sequence of Desulfococcus oleovorans Hxd3.</title>
        <authorList>
            <consortium name="US DOE Joint Genome Institute"/>
            <person name="Copeland A."/>
            <person name="Lucas S."/>
            <person name="Lapidus A."/>
            <person name="Barry K."/>
            <person name="Glavina del Rio T."/>
            <person name="Dalin E."/>
            <person name="Tice H."/>
            <person name="Pitluck S."/>
            <person name="Kiss H."/>
            <person name="Brettin T."/>
            <person name="Bruce D."/>
            <person name="Detter J.C."/>
            <person name="Han C."/>
            <person name="Schmutz J."/>
            <person name="Larimer F."/>
            <person name="Land M."/>
            <person name="Hauser L."/>
            <person name="Kyrpides N."/>
            <person name="Kim E."/>
            <person name="Wawrik B."/>
            <person name="Richardson P."/>
        </authorList>
    </citation>
    <scope>NUCLEOTIDE SEQUENCE [LARGE SCALE GENOMIC DNA]</scope>
    <source>
        <strain evidence="3">DSM 6200 / JCM 39069 / Hxd3</strain>
    </source>
</reference>
<dbReference type="HOGENOM" id="CLU_181382_0_0_7"/>
<evidence type="ECO:0000313" key="2">
    <source>
        <dbReference type="EMBL" id="ABW67643.1"/>
    </source>
</evidence>
<evidence type="ECO:0000313" key="3">
    <source>
        <dbReference type="Proteomes" id="UP000008561"/>
    </source>
</evidence>
<dbReference type="Gene3D" id="1.10.1220.10">
    <property type="entry name" value="Met repressor-like"/>
    <property type="match status" value="1"/>
</dbReference>
<proteinExistence type="predicted"/>
<gene>
    <name evidence="2" type="ordered locus">Dole_1839</name>
</gene>
<name>A8ZSA6_DESOH</name>
<dbReference type="AlphaFoldDB" id="A8ZSA6"/>
<keyword evidence="3" id="KW-1185">Reference proteome</keyword>
<dbReference type="eggNOG" id="ENOG5032FHC">
    <property type="taxonomic scope" value="Bacteria"/>
</dbReference>
<protein>
    <recommendedName>
        <fullName evidence="1">Antitoxin FitA-like ribbon-helix-helix domain-containing protein</fullName>
    </recommendedName>
</protein>
<dbReference type="SUPFAM" id="SSF47598">
    <property type="entry name" value="Ribbon-helix-helix"/>
    <property type="match status" value="1"/>
</dbReference>